<evidence type="ECO:0000313" key="3">
    <source>
        <dbReference type="Proteomes" id="UP001521222"/>
    </source>
</evidence>
<gene>
    <name evidence="2" type="ORF">SLS59_006587</name>
</gene>
<sequence>MHPFTIQLFIQILSTSTLEQTTLSTTTMLPKAIFGSLLFAATIFAPVATANKSDRYDMYNQCGAPFCGSTGGAAIAGAVASMDRNATAETQDDTADERLPKM</sequence>
<keyword evidence="1" id="KW-0472">Membrane</keyword>
<reference evidence="2 3" key="1">
    <citation type="submission" date="2024-02" db="EMBL/GenBank/DDBJ databases">
        <title>De novo assembly and annotation of 12 fungi associated with fruit tree decline syndrome in Ontario, Canada.</title>
        <authorList>
            <person name="Sulman M."/>
            <person name="Ellouze W."/>
            <person name="Ilyukhin E."/>
        </authorList>
    </citation>
    <scope>NUCLEOTIDE SEQUENCE [LARGE SCALE GENOMIC DNA]</scope>
    <source>
        <strain evidence="2 3">M97-236</strain>
    </source>
</reference>
<protein>
    <submittedName>
        <fullName evidence="2">Uncharacterized protein</fullName>
    </submittedName>
</protein>
<accession>A0ABR3R3X1</accession>
<keyword evidence="3" id="KW-1185">Reference proteome</keyword>
<keyword evidence="1" id="KW-1133">Transmembrane helix</keyword>
<feature type="transmembrane region" description="Helical" evidence="1">
    <location>
        <begin position="32"/>
        <end position="50"/>
    </location>
</feature>
<evidence type="ECO:0000256" key="1">
    <source>
        <dbReference type="SAM" id="Phobius"/>
    </source>
</evidence>
<proteinExistence type="predicted"/>
<dbReference type="EMBL" id="JAKIXB020000021">
    <property type="protein sequence ID" value="KAL1599135.1"/>
    <property type="molecule type" value="Genomic_DNA"/>
</dbReference>
<keyword evidence="1" id="KW-0812">Transmembrane</keyword>
<name>A0ABR3R3X1_9PLEO</name>
<evidence type="ECO:0000313" key="2">
    <source>
        <dbReference type="EMBL" id="KAL1599135.1"/>
    </source>
</evidence>
<dbReference type="Proteomes" id="UP001521222">
    <property type="component" value="Unassembled WGS sequence"/>
</dbReference>
<comment type="caution">
    <text evidence="2">The sequence shown here is derived from an EMBL/GenBank/DDBJ whole genome shotgun (WGS) entry which is preliminary data.</text>
</comment>
<organism evidence="2 3">
    <name type="scientific">Nothophoma quercina</name>
    <dbReference type="NCBI Taxonomy" id="749835"/>
    <lineage>
        <taxon>Eukaryota</taxon>
        <taxon>Fungi</taxon>
        <taxon>Dikarya</taxon>
        <taxon>Ascomycota</taxon>
        <taxon>Pezizomycotina</taxon>
        <taxon>Dothideomycetes</taxon>
        <taxon>Pleosporomycetidae</taxon>
        <taxon>Pleosporales</taxon>
        <taxon>Pleosporineae</taxon>
        <taxon>Didymellaceae</taxon>
        <taxon>Nothophoma</taxon>
    </lineage>
</organism>